<accession>A0A935CCJ4</accession>
<evidence type="ECO:0000313" key="1">
    <source>
        <dbReference type="EMBL" id="MBK6266083.1"/>
    </source>
</evidence>
<reference evidence="1" key="1">
    <citation type="submission" date="2021-01" db="EMBL/GenBank/DDBJ databases">
        <title>Marivirga aurantiaca sp. nov., isolated from intertidal surface sediments.</title>
        <authorList>
            <person name="Zhang M."/>
        </authorList>
    </citation>
    <scope>NUCLEOTIDE SEQUENCE</scope>
    <source>
        <strain evidence="1">S37H4</strain>
    </source>
</reference>
<sequence>MNYTKRSILTLVLTIGTAISTFGQTEIYNQIKTAISDSDIESLVSLAPKPEYGPTQFSTPTEKEISVQKKDLGNRISQHLDTFGKFEYTQLFADKVGHLPLVIGKLKGDEKTEYVMIGLADFYGEYRYVSFGFLDKLPSNMRGLDK</sequence>
<protein>
    <submittedName>
        <fullName evidence="1">Uncharacterized protein</fullName>
    </submittedName>
</protein>
<dbReference type="EMBL" id="JAEQBW010000006">
    <property type="protein sequence ID" value="MBK6266083.1"/>
    <property type="molecule type" value="Genomic_DNA"/>
</dbReference>
<proteinExistence type="predicted"/>
<dbReference type="Proteomes" id="UP000611723">
    <property type="component" value="Unassembled WGS sequence"/>
</dbReference>
<name>A0A935CCJ4_9BACT</name>
<gene>
    <name evidence="1" type="ORF">JKA74_13650</name>
</gene>
<evidence type="ECO:0000313" key="2">
    <source>
        <dbReference type="Proteomes" id="UP000611723"/>
    </source>
</evidence>
<dbReference type="RefSeq" id="WP_201431763.1">
    <property type="nucleotide sequence ID" value="NZ_JAEQBW010000006.1"/>
</dbReference>
<keyword evidence="2" id="KW-1185">Reference proteome</keyword>
<organism evidence="1 2">
    <name type="scientific">Marivirga aurantiaca</name>
    <dbReference type="NCBI Taxonomy" id="2802615"/>
    <lineage>
        <taxon>Bacteria</taxon>
        <taxon>Pseudomonadati</taxon>
        <taxon>Bacteroidota</taxon>
        <taxon>Cytophagia</taxon>
        <taxon>Cytophagales</taxon>
        <taxon>Marivirgaceae</taxon>
        <taxon>Marivirga</taxon>
    </lineage>
</organism>
<comment type="caution">
    <text evidence="1">The sequence shown here is derived from an EMBL/GenBank/DDBJ whole genome shotgun (WGS) entry which is preliminary data.</text>
</comment>
<dbReference type="AlphaFoldDB" id="A0A935CCJ4"/>